<dbReference type="SUPFAM" id="SSF55347">
    <property type="entry name" value="Glyceraldehyde-3-phosphate dehydrogenase-like, C-terminal domain"/>
    <property type="match status" value="1"/>
</dbReference>
<dbReference type="InterPro" id="IPR055170">
    <property type="entry name" value="GFO_IDH_MocA-like_dom"/>
</dbReference>
<dbReference type="GO" id="GO:0016491">
    <property type="term" value="F:oxidoreductase activity"/>
    <property type="evidence" value="ECO:0007669"/>
    <property type="project" value="UniProtKB-KW"/>
</dbReference>
<dbReference type="Gene3D" id="3.30.360.10">
    <property type="entry name" value="Dihydrodipicolinate Reductase, domain 2"/>
    <property type="match status" value="1"/>
</dbReference>
<evidence type="ECO:0000259" key="2">
    <source>
        <dbReference type="Pfam" id="PF01408"/>
    </source>
</evidence>
<evidence type="ECO:0000259" key="3">
    <source>
        <dbReference type="Pfam" id="PF22725"/>
    </source>
</evidence>
<gene>
    <name evidence="4" type="ORF">D0C36_06795</name>
</gene>
<evidence type="ECO:0000313" key="4">
    <source>
        <dbReference type="EMBL" id="RFZ95228.1"/>
    </source>
</evidence>
<proteinExistence type="predicted"/>
<accession>A0A372NYM8</accession>
<dbReference type="Pfam" id="PF01408">
    <property type="entry name" value="GFO_IDH_MocA"/>
    <property type="match status" value="1"/>
</dbReference>
<feature type="domain" description="Gfo/Idh/MocA-like oxidoreductase N-terminal" evidence="2">
    <location>
        <begin position="4"/>
        <end position="124"/>
    </location>
</feature>
<evidence type="ECO:0000256" key="1">
    <source>
        <dbReference type="ARBA" id="ARBA00023002"/>
    </source>
</evidence>
<organism evidence="4 5">
    <name type="scientific">Mucilaginibacter conchicola</name>
    <dbReference type="NCBI Taxonomy" id="2303333"/>
    <lineage>
        <taxon>Bacteria</taxon>
        <taxon>Pseudomonadati</taxon>
        <taxon>Bacteroidota</taxon>
        <taxon>Sphingobacteriia</taxon>
        <taxon>Sphingobacteriales</taxon>
        <taxon>Sphingobacteriaceae</taxon>
        <taxon>Mucilaginibacter</taxon>
    </lineage>
</organism>
<dbReference type="InterPro" id="IPR000683">
    <property type="entry name" value="Gfo/Idh/MocA-like_OxRdtase_N"/>
</dbReference>
<dbReference type="EMBL" id="QWDC01000001">
    <property type="protein sequence ID" value="RFZ95228.1"/>
    <property type="molecule type" value="Genomic_DNA"/>
</dbReference>
<dbReference type="PANTHER" id="PTHR43818:SF11">
    <property type="entry name" value="BCDNA.GH03377"/>
    <property type="match status" value="1"/>
</dbReference>
<dbReference type="InterPro" id="IPR050463">
    <property type="entry name" value="Gfo/Idh/MocA_oxidrdct_glycsds"/>
</dbReference>
<dbReference type="PANTHER" id="PTHR43818">
    <property type="entry name" value="BCDNA.GH03377"/>
    <property type="match status" value="1"/>
</dbReference>
<dbReference type="InterPro" id="IPR036291">
    <property type="entry name" value="NAD(P)-bd_dom_sf"/>
</dbReference>
<comment type="caution">
    <text evidence="4">The sequence shown here is derived from an EMBL/GenBank/DDBJ whole genome shotgun (WGS) entry which is preliminary data.</text>
</comment>
<name>A0A372NYM8_9SPHI</name>
<dbReference type="Gene3D" id="3.40.50.720">
    <property type="entry name" value="NAD(P)-binding Rossmann-like Domain"/>
    <property type="match status" value="1"/>
</dbReference>
<dbReference type="GO" id="GO:0000166">
    <property type="term" value="F:nucleotide binding"/>
    <property type="evidence" value="ECO:0007669"/>
    <property type="project" value="InterPro"/>
</dbReference>
<reference evidence="4 5" key="1">
    <citation type="submission" date="2018-08" db="EMBL/GenBank/DDBJ databases">
        <title>Mucilaginibacter sp. MYSH2.</title>
        <authorList>
            <person name="Seo T."/>
        </authorList>
    </citation>
    <scope>NUCLEOTIDE SEQUENCE [LARGE SCALE GENOMIC DNA]</scope>
    <source>
        <strain evidence="4 5">MYSH2</strain>
    </source>
</reference>
<dbReference type="Pfam" id="PF22725">
    <property type="entry name" value="GFO_IDH_MocA_C3"/>
    <property type="match status" value="1"/>
</dbReference>
<keyword evidence="5" id="KW-1185">Reference proteome</keyword>
<dbReference type="Proteomes" id="UP000264217">
    <property type="component" value="Unassembled WGS sequence"/>
</dbReference>
<dbReference type="RefSeq" id="WP_117390790.1">
    <property type="nucleotide sequence ID" value="NZ_QWDC01000001.1"/>
</dbReference>
<dbReference type="OrthoDB" id="9795543at2"/>
<feature type="domain" description="GFO/IDH/MocA-like oxidoreductase" evidence="3">
    <location>
        <begin position="132"/>
        <end position="258"/>
    </location>
</feature>
<keyword evidence="1" id="KW-0560">Oxidoreductase</keyword>
<sequence>MTAIKWGIIGCGAVTEKKSGQAYNKIDDSKLVAVMRRDAEKAADYAQRHHVDRWYSDAEELLNDAEVNTVSIATPPDSHLEYAKRAIEKGLNVYVEKPVTRNAAEAQAMADAVHAANAKLTVAHYRRALPMFLHVKHLIDTNAIGDIRTVQIRMWQSERPKLVEQNAPNWRLQPDVSGGGYFHDLAPHQLDLMLYFFGEPAVYSGYSLNQGGFSPADDHVTGQIIFKNKIVVDGSWCFNVAKTEITDRCEIVGTKGKITFPFFGNFVTCKIGEQEETVEFVQPEHIQQPMITKIVSYFKGEGPNPCTIDEAVVLMKIMDAFTISQKIDLS</sequence>
<dbReference type="AlphaFoldDB" id="A0A372NYM8"/>
<protein>
    <submittedName>
        <fullName evidence="4">Gfo/Idh/MocA family oxidoreductase</fullName>
    </submittedName>
</protein>
<evidence type="ECO:0000313" key="5">
    <source>
        <dbReference type="Proteomes" id="UP000264217"/>
    </source>
</evidence>
<dbReference type="SUPFAM" id="SSF51735">
    <property type="entry name" value="NAD(P)-binding Rossmann-fold domains"/>
    <property type="match status" value="1"/>
</dbReference>